<evidence type="ECO:0000256" key="1">
    <source>
        <dbReference type="SAM" id="MobiDB-lite"/>
    </source>
</evidence>
<feature type="non-terminal residue" evidence="2">
    <location>
        <position position="1"/>
    </location>
</feature>
<sequence>MQRLLKAANAFVSPRVLQVFMGGGNHSPSVGVKQTRPRYKPSSGLATHTCAAMHLILALSVIILQHIDSYSCQSIIRTLDDHQAKSTEDYESYEFKNEDIAELLQPFLQPGPIEKQQLQKNLAKLTIEPYLQHNQMKQQWRRNPYNGLSERKKTIAPLAIILTNLPDLKFKQARDKVVKKTVVIKKEDENKLLSGSEDVGAPSDSPLKTKYDPITSNSENLSSEEIIDIDTSTVVTISSETETGNQNPYSVYWNDSEILNSESSVTPTEMYTQPDDLLSVVDEDTSYFENNERDAKNVRNEETFISNHYTTEGSSSDKANLLEIEEISKDYGLNVRDSANEVKSQSQDYEVENVVIKMLSEEPNASTEENKLNREENLHNQVIKETDKEIFNPIPENTSFRLEIIKGSTETVEHPLIKLNRDHIVVESNEEQSKNHKNENLYESQDQIVIEVDNETIKDAIDNDEKTVDDDKKYPHNFQDQIVIEAEEEPSKENAYENMLISHLKNSYGSQSEFAFNTKENQSSEDAIENSLMMPIRSSHEIHTENESCNHNVHGHQCDMKATTLPGTVDDHAETLGA</sequence>
<accession>A0ABN8IUX0</accession>
<evidence type="ECO:0000313" key="2">
    <source>
        <dbReference type="EMBL" id="CAH2064802.1"/>
    </source>
</evidence>
<protein>
    <submittedName>
        <fullName evidence="2">Uncharacterized protein</fullName>
    </submittedName>
</protein>
<reference evidence="2" key="1">
    <citation type="submission" date="2022-03" db="EMBL/GenBank/DDBJ databases">
        <authorList>
            <person name="Martin H S."/>
        </authorList>
    </citation>
    <scope>NUCLEOTIDE SEQUENCE</scope>
</reference>
<dbReference type="EMBL" id="OW152842">
    <property type="protein sequence ID" value="CAH2064802.1"/>
    <property type="molecule type" value="Genomic_DNA"/>
</dbReference>
<keyword evidence="3" id="KW-1185">Reference proteome</keyword>
<proteinExistence type="predicted"/>
<gene>
    <name evidence="2" type="ORF">IPOD504_LOCUS12904</name>
</gene>
<evidence type="ECO:0000313" key="3">
    <source>
        <dbReference type="Proteomes" id="UP000837857"/>
    </source>
</evidence>
<feature type="region of interest" description="Disordered" evidence="1">
    <location>
        <begin position="194"/>
        <end position="216"/>
    </location>
</feature>
<organism evidence="2 3">
    <name type="scientific">Iphiclides podalirius</name>
    <name type="common">scarce swallowtail</name>
    <dbReference type="NCBI Taxonomy" id="110791"/>
    <lineage>
        <taxon>Eukaryota</taxon>
        <taxon>Metazoa</taxon>
        <taxon>Ecdysozoa</taxon>
        <taxon>Arthropoda</taxon>
        <taxon>Hexapoda</taxon>
        <taxon>Insecta</taxon>
        <taxon>Pterygota</taxon>
        <taxon>Neoptera</taxon>
        <taxon>Endopterygota</taxon>
        <taxon>Lepidoptera</taxon>
        <taxon>Glossata</taxon>
        <taxon>Ditrysia</taxon>
        <taxon>Papilionoidea</taxon>
        <taxon>Papilionidae</taxon>
        <taxon>Papilioninae</taxon>
        <taxon>Iphiclides</taxon>
    </lineage>
</organism>
<name>A0ABN8IUX0_9NEOP</name>
<dbReference type="Proteomes" id="UP000837857">
    <property type="component" value="Chromosome 30"/>
</dbReference>